<protein>
    <submittedName>
        <fullName evidence="1">Uncharacterized protein</fullName>
    </submittedName>
</protein>
<organism evidence="1 3">
    <name type="scientific">Methylobacterium oxalidis</name>
    <dbReference type="NCBI Taxonomy" id="944322"/>
    <lineage>
        <taxon>Bacteria</taxon>
        <taxon>Pseudomonadati</taxon>
        <taxon>Pseudomonadota</taxon>
        <taxon>Alphaproteobacteria</taxon>
        <taxon>Hyphomicrobiales</taxon>
        <taxon>Methylobacteriaceae</taxon>
        <taxon>Methylobacterium</taxon>
    </lineage>
</organism>
<dbReference type="Proteomes" id="UP001156856">
    <property type="component" value="Unassembled WGS sequence"/>
</dbReference>
<dbReference type="AlphaFoldDB" id="A0A512JCZ0"/>
<evidence type="ECO:0000313" key="2">
    <source>
        <dbReference type="EMBL" id="GLS66320.1"/>
    </source>
</evidence>
<dbReference type="Proteomes" id="UP000321960">
    <property type="component" value="Unassembled WGS sequence"/>
</dbReference>
<reference evidence="1 3" key="3">
    <citation type="submission" date="2019-07" db="EMBL/GenBank/DDBJ databases">
        <title>Whole genome shotgun sequence of Methylobacterium oxalidis NBRC 107715.</title>
        <authorList>
            <person name="Hosoyama A."/>
            <person name="Uohara A."/>
            <person name="Ohji S."/>
            <person name="Ichikawa N."/>
        </authorList>
    </citation>
    <scope>NUCLEOTIDE SEQUENCE [LARGE SCALE GENOMIC DNA]</scope>
    <source>
        <strain evidence="1 3">NBRC 107715</strain>
    </source>
</reference>
<comment type="caution">
    <text evidence="1">The sequence shown here is derived from an EMBL/GenBank/DDBJ whole genome shotgun (WGS) entry which is preliminary data.</text>
</comment>
<accession>A0A512JCZ0</accession>
<dbReference type="EMBL" id="BJZU01000184">
    <property type="protein sequence ID" value="GEP07791.1"/>
    <property type="molecule type" value="Genomic_DNA"/>
</dbReference>
<evidence type="ECO:0000313" key="4">
    <source>
        <dbReference type="Proteomes" id="UP001156856"/>
    </source>
</evidence>
<evidence type="ECO:0000313" key="1">
    <source>
        <dbReference type="EMBL" id="GEP07791.1"/>
    </source>
</evidence>
<keyword evidence="4" id="KW-1185">Reference proteome</keyword>
<evidence type="ECO:0000313" key="3">
    <source>
        <dbReference type="Proteomes" id="UP000321960"/>
    </source>
</evidence>
<reference evidence="2" key="4">
    <citation type="submission" date="2023-01" db="EMBL/GenBank/DDBJ databases">
        <title>Draft genome sequence of Methylobacterium oxalidis strain NBRC 107715.</title>
        <authorList>
            <person name="Sun Q."/>
            <person name="Mori K."/>
        </authorList>
    </citation>
    <scope>NUCLEOTIDE SEQUENCE</scope>
    <source>
        <strain evidence="2">NBRC 107715</strain>
    </source>
</reference>
<dbReference type="RefSeq" id="WP_147029195.1">
    <property type="nucleotide sequence ID" value="NZ_BJZU01000184.1"/>
</dbReference>
<sequence length="72" mass="7971">MVVLAARKSDEVIEKGIGDLGAPALDSRCHLRAWQGSIRELGRYFVVEGRRESLAQLACYTDAHRQTGKGRT</sequence>
<dbReference type="EMBL" id="BSPK01000102">
    <property type="protein sequence ID" value="GLS66320.1"/>
    <property type="molecule type" value="Genomic_DNA"/>
</dbReference>
<reference evidence="2" key="1">
    <citation type="journal article" date="2014" name="Int. J. Syst. Evol. Microbiol.">
        <title>Complete genome of a new Firmicutes species belonging to the dominant human colonic microbiota ('Ruminococcus bicirculans') reveals two chromosomes and a selective capacity to utilize plant glucans.</title>
        <authorList>
            <consortium name="NISC Comparative Sequencing Program"/>
            <person name="Wegmann U."/>
            <person name="Louis P."/>
            <person name="Goesmann A."/>
            <person name="Henrissat B."/>
            <person name="Duncan S.H."/>
            <person name="Flint H.J."/>
        </authorList>
    </citation>
    <scope>NUCLEOTIDE SEQUENCE</scope>
    <source>
        <strain evidence="2">NBRC 107715</strain>
    </source>
</reference>
<proteinExistence type="predicted"/>
<reference evidence="4" key="2">
    <citation type="journal article" date="2019" name="Int. J. Syst. Evol. Microbiol.">
        <title>The Global Catalogue of Microorganisms (GCM) 10K type strain sequencing project: providing services to taxonomists for standard genome sequencing and annotation.</title>
        <authorList>
            <consortium name="The Broad Institute Genomics Platform"/>
            <consortium name="The Broad Institute Genome Sequencing Center for Infectious Disease"/>
            <person name="Wu L."/>
            <person name="Ma J."/>
        </authorList>
    </citation>
    <scope>NUCLEOTIDE SEQUENCE [LARGE SCALE GENOMIC DNA]</scope>
    <source>
        <strain evidence="4">NBRC 107715</strain>
    </source>
</reference>
<gene>
    <name evidence="2" type="ORF">GCM10007888_47020</name>
    <name evidence="1" type="ORF">MOX02_58290</name>
</gene>
<name>A0A512JCZ0_9HYPH</name>